<dbReference type="InterPro" id="IPR001846">
    <property type="entry name" value="VWF_type-D"/>
</dbReference>
<keyword evidence="4 6" id="KW-0472">Membrane</keyword>
<dbReference type="InterPro" id="IPR056619">
    <property type="entry name" value="C8-3_MUC4"/>
</dbReference>
<keyword evidence="3 6" id="KW-1133">Transmembrane helix</keyword>
<dbReference type="Pfam" id="PF23263">
    <property type="entry name" value="C8-3_MUC4"/>
    <property type="match status" value="1"/>
</dbReference>
<dbReference type="GO" id="GO:0005615">
    <property type="term" value="C:extracellular space"/>
    <property type="evidence" value="ECO:0000318"/>
    <property type="project" value="GO_Central"/>
</dbReference>
<dbReference type="Pfam" id="PF06119">
    <property type="entry name" value="NIDO"/>
    <property type="match status" value="1"/>
</dbReference>
<evidence type="ECO:0000259" key="7">
    <source>
        <dbReference type="PROSITE" id="PS50856"/>
    </source>
</evidence>
<dbReference type="Gene3D" id="2.10.70.10">
    <property type="entry name" value="Complement Module, domain 1"/>
    <property type="match status" value="1"/>
</dbReference>
<dbReference type="InterPro" id="IPR003886">
    <property type="entry name" value="NIDO_dom"/>
</dbReference>
<dbReference type="SMART" id="SM00216">
    <property type="entry name" value="VWD"/>
    <property type="match status" value="1"/>
</dbReference>
<dbReference type="Pfam" id="PF03782">
    <property type="entry name" value="AMOP"/>
    <property type="match status" value="1"/>
</dbReference>
<dbReference type="Proteomes" id="UP000015101">
    <property type="component" value="Unassembled WGS sequence"/>
</dbReference>
<dbReference type="RefSeq" id="XP_009008671.1">
    <property type="nucleotide sequence ID" value="XM_009010423.1"/>
</dbReference>
<dbReference type="GO" id="GO:0007160">
    <property type="term" value="P:cell-matrix adhesion"/>
    <property type="evidence" value="ECO:0007669"/>
    <property type="project" value="InterPro"/>
</dbReference>
<feature type="domain" description="NIDO" evidence="8">
    <location>
        <begin position="128"/>
        <end position="269"/>
    </location>
</feature>
<gene>
    <name evidence="11" type="primary">20197829</name>
    <name evidence="10" type="ORF">HELRODRAFT_158315</name>
</gene>
<dbReference type="CTD" id="20197829"/>
<evidence type="ECO:0000313" key="10">
    <source>
        <dbReference type="EMBL" id="ESO11951.1"/>
    </source>
</evidence>
<dbReference type="InterPro" id="IPR035976">
    <property type="entry name" value="Sushi/SCR/CCP_sf"/>
</dbReference>
<dbReference type="GeneID" id="20197829"/>
<dbReference type="HOGENOM" id="CLU_333247_0_0_1"/>
<dbReference type="OrthoDB" id="6236007at2759"/>
<dbReference type="InterPro" id="IPR002909">
    <property type="entry name" value="IPT_dom"/>
</dbReference>
<evidence type="ECO:0000256" key="2">
    <source>
        <dbReference type="ARBA" id="ARBA00022692"/>
    </source>
</evidence>
<feature type="domain" description="AMOP" evidence="7">
    <location>
        <begin position="464"/>
        <end position="609"/>
    </location>
</feature>
<reference evidence="12" key="1">
    <citation type="submission" date="2012-12" db="EMBL/GenBank/DDBJ databases">
        <authorList>
            <person name="Hellsten U."/>
            <person name="Grimwood J."/>
            <person name="Chapman J.A."/>
            <person name="Shapiro H."/>
            <person name="Aerts A."/>
            <person name="Otillar R.P."/>
            <person name="Terry A.Y."/>
            <person name="Boore J.L."/>
            <person name="Simakov O."/>
            <person name="Marletaz F."/>
            <person name="Cho S.-J."/>
            <person name="Edsinger-Gonzales E."/>
            <person name="Havlak P."/>
            <person name="Kuo D.-H."/>
            <person name="Larsson T."/>
            <person name="Lv J."/>
            <person name="Arendt D."/>
            <person name="Savage R."/>
            <person name="Osoegawa K."/>
            <person name="de Jong P."/>
            <person name="Lindberg D.R."/>
            <person name="Seaver E.C."/>
            <person name="Weisblat D.A."/>
            <person name="Putnam N.H."/>
            <person name="Grigoriev I.V."/>
            <person name="Rokhsar D.S."/>
        </authorList>
    </citation>
    <scope>NUCLEOTIDE SEQUENCE</scope>
</reference>
<evidence type="ECO:0000313" key="11">
    <source>
        <dbReference type="EnsemblMetazoa" id="HelroP158315"/>
    </source>
</evidence>
<evidence type="ECO:0000256" key="5">
    <source>
        <dbReference type="ARBA" id="ARBA00023157"/>
    </source>
</evidence>
<dbReference type="Pfam" id="PF01833">
    <property type="entry name" value="TIG"/>
    <property type="match status" value="1"/>
</dbReference>
<dbReference type="EMBL" id="KB095811">
    <property type="protein sequence ID" value="ESO11951.1"/>
    <property type="molecule type" value="Genomic_DNA"/>
</dbReference>
<evidence type="ECO:0000259" key="9">
    <source>
        <dbReference type="PROSITE" id="PS51233"/>
    </source>
</evidence>
<dbReference type="InterPro" id="IPR051495">
    <property type="entry name" value="Epithelial_Barrier/Signaling"/>
</dbReference>
<dbReference type="PANTHER" id="PTHR13802:SF52">
    <property type="entry name" value="MUCIN-4"/>
    <property type="match status" value="1"/>
</dbReference>
<evidence type="ECO:0000256" key="1">
    <source>
        <dbReference type="ARBA" id="ARBA00004370"/>
    </source>
</evidence>
<dbReference type="SUPFAM" id="SSF57535">
    <property type="entry name" value="Complement control module/SCR domain"/>
    <property type="match status" value="1"/>
</dbReference>
<dbReference type="EMBL" id="AMQM01000004">
    <property type="status" value="NOT_ANNOTATED_CDS"/>
    <property type="molecule type" value="Genomic_DNA"/>
</dbReference>
<dbReference type="SMART" id="SM00539">
    <property type="entry name" value="NIDO"/>
    <property type="match status" value="1"/>
</dbReference>
<evidence type="ECO:0000259" key="8">
    <source>
        <dbReference type="PROSITE" id="PS51220"/>
    </source>
</evidence>
<dbReference type="AlphaFoldDB" id="T1EMM9"/>
<evidence type="ECO:0000256" key="4">
    <source>
        <dbReference type="ARBA" id="ARBA00023136"/>
    </source>
</evidence>
<keyword evidence="2 6" id="KW-0812">Transmembrane</keyword>
<dbReference type="KEGG" id="hro:HELRODRAFT_158315"/>
<dbReference type="PROSITE" id="PS50856">
    <property type="entry name" value="AMOP"/>
    <property type="match status" value="1"/>
</dbReference>
<dbReference type="PROSITE" id="PS51220">
    <property type="entry name" value="NIDO"/>
    <property type="match status" value="1"/>
</dbReference>
<dbReference type="InterPro" id="IPR005533">
    <property type="entry name" value="AMOP_dom"/>
</dbReference>
<name>T1EMM9_HELRO</name>
<dbReference type="GO" id="GO:0016020">
    <property type="term" value="C:membrane"/>
    <property type="evidence" value="ECO:0007669"/>
    <property type="project" value="UniProtKB-SubCell"/>
</dbReference>
<dbReference type="PANTHER" id="PTHR13802">
    <property type="entry name" value="MUCIN 4-RELATED"/>
    <property type="match status" value="1"/>
</dbReference>
<dbReference type="eggNOG" id="KOG4291">
    <property type="taxonomic scope" value="Eukaryota"/>
</dbReference>
<keyword evidence="12" id="KW-1185">Reference proteome</keyword>
<evidence type="ECO:0008006" key="13">
    <source>
        <dbReference type="Google" id="ProtNLM"/>
    </source>
</evidence>
<evidence type="ECO:0000313" key="12">
    <source>
        <dbReference type="Proteomes" id="UP000015101"/>
    </source>
</evidence>
<organism evidence="11 12">
    <name type="scientific">Helobdella robusta</name>
    <name type="common">Californian leech</name>
    <dbReference type="NCBI Taxonomy" id="6412"/>
    <lineage>
        <taxon>Eukaryota</taxon>
        <taxon>Metazoa</taxon>
        <taxon>Spiralia</taxon>
        <taxon>Lophotrochozoa</taxon>
        <taxon>Annelida</taxon>
        <taxon>Clitellata</taxon>
        <taxon>Hirudinea</taxon>
        <taxon>Rhynchobdellida</taxon>
        <taxon>Glossiphoniidae</taxon>
        <taxon>Helobdella</taxon>
    </lineage>
</organism>
<dbReference type="InParanoid" id="T1EMM9"/>
<sequence>MAGFTPKIFCEKWKEVQQRLSSKYVQQVLINDFDAEKLANLVAMIALHLYIVRALPNFYNFGPQARDSALAKEDDAFTTININFEFPFFGRSFSQIHISTNGIIFFGEGSRDYKPIPFPLVGMLSVAAYWVDSDPRMGGNIYYREEFDPVILNQITDYIRNKFVRFKKFTSTWALIVTFNDVPRFRCSGNECLNVVKHQTILTSNGIHSFVIFLYNRLDYFGAQIGFNAGDGKRFVLADYSNTDKISKYALENSNVGFPGEWLFSISDEITAACNLLGMLEIYPKKVLYYGQQEVFISGPCFDENTKEVDVKIGNEDTIKCQKEENKLKCLTPYFDSNVKIPVILEHNNVVYKSFFLSYDTGDSLVQSSTYATLNKAAGDDAYLNWDQTLFSDEIVILRGIKQIVKRNANGFLIYEKVKILEKISNTGSYKLTTVSSEFNDESVRYLVNIERHVFEIVKEFSSSTLKDESLCSDWFKKENHTTEINEIKERESKRNPCQPTVPDNFPDQLSGGFIRDSSCNPSFFGNIGCRIFHKGAKGCYRSLNNPNNIAVQCCYNSDNMLIVGPTGGGTLDLFDSQKSKWEHFKIDVWPYLQCCIFSDECDKYYEKRPSVDSRHYVPPRPVPARGDPHFTTMDGTSYEFNPVGEFIYLQVPNTTVQTRIKQYVDKNNVLKPASYFAAFAIKIYDLSLQIEFTAKNNLQLKVDGVIWDEESLSLPEVNAVINPTLISLYTITGLSFQFYSLNDMLHVIAALQPNIKGQVSGLIGNWDDDPSNDFMLPNGTWIPNTSSPEDIHYIFGMSWATTEKTSIFSYPDGLKWSDYQNSYFVPFFGQPSNSFSQCGNNSECIFDAFVTGDVDVGLTNVHIEETINSQITEYQHMQITCSPNIHVAHANVNAEHNSDYTQVDYSIVCEPGYMLSGKSSVSCVEGKYSNEYGSCVLHTSSSLYTLLYVIIAVVSVILSIIFMKYGHLLFR</sequence>
<reference evidence="10 12" key="2">
    <citation type="journal article" date="2013" name="Nature">
        <title>Insights into bilaterian evolution from three spiralian genomes.</title>
        <authorList>
            <person name="Simakov O."/>
            <person name="Marletaz F."/>
            <person name="Cho S.J."/>
            <person name="Edsinger-Gonzales E."/>
            <person name="Havlak P."/>
            <person name="Hellsten U."/>
            <person name="Kuo D.H."/>
            <person name="Larsson T."/>
            <person name="Lv J."/>
            <person name="Arendt D."/>
            <person name="Savage R."/>
            <person name="Osoegawa K."/>
            <person name="de Jong P."/>
            <person name="Grimwood J."/>
            <person name="Chapman J.A."/>
            <person name="Shapiro H."/>
            <person name="Aerts A."/>
            <person name="Otillar R.P."/>
            <person name="Terry A.Y."/>
            <person name="Boore J.L."/>
            <person name="Grigoriev I.V."/>
            <person name="Lindberg D.R."/>
            <person name="Seaver E.C."/>
            <person name="Weisblat D.A."/>
            <person name="Putnam N.H."/>
            <person name="Rokhsar D.S."/>
        </authorList>
    </citation>
    <scope>NUCLEOTIDE SEQUENCE</scope>
</reference>
<dbReference type="PROSITE" id="PS51233">
    <property type="entry name" value="VWFD"/>
    <property type="match status" value="1"/>
</dbReference>
<dbReference type="OMA" id="GLQWEID"/>
<dbReference type="EnsemblMetazoa" id="HelroT158315">
    <property type="protein sequence ID" value="HelroP158315"/>
    <property type="gene ID" value="HelroG158315"/>
</dbReference>
<dbReference type="FunCoup" id="T1EMM9">
    <property type="interactions" value="6"/>
</dbReference>
<protein>
    <recommendedName>
        <fullName evidence="13">Sushi domain-containing protein</fullName>
    </recommendedName>
</protein>
<accession>T1EMM9</accession>
<proteinExistence type="predicted"/>
<comment type="subcellular location">
    <subcellularLocation>
        <location evidence="1">Membrane</location>
    </subcellularLocation>
</comment>
<reference evidence="11" key="3">
    <citation type="submission" date="2015-06" db="UniProtKB">
        <authorList>
            <consortium name="EnsemblMetazoa"/>
        </authorList>
    </citation>
    <scope>IDENTIFICATION</scope>
</reference>
<keyword evidence="5" id="KW-1015">Disulfide bond</keyword>
<feature type="domain" description="VWFD" evidence="9">
    <location>
        <begin position="621"/>
        <end position="808"/>
    </location>
</feature>
<evidence type="ECO:0000256" key="6">
    <source>
        <dbReference type="SAM" id="Phobius"/>
    </source>
</evidence>
<dbReference type="SMART" id="SM00723">
    <property type="entry name" value="AMOP"/>
    <property type="match status" value="1"/>
</dbReference>
<evidence type="ECO:0000256" key="3">
    <source>
        <dbReference type="ARBA" id="ARBA00022989"/>
    </source>
</evidence>
<feature type="transmembrane region" description="Helical" evidence="6">
    <location>
        <begin position="944"/>
        <end position="964"/>
    </location>
</feature>
<dbReference type="Pfam" id="PF00094">
    <property type="entry name" value="VWD"/>
    <property type="match status" value="1"/>
</dbReference>